<dbReference type="PROSITE" id="PS00941">
    <property type="entry name" value="CARBOXYLESTERASE_B_2"/>
    <property type="match status" value="1"/>
</dbReference>
<evidence type="ECO:0000313" key="7">
    <source>
        <dbReference type="Proteomes" id="UP000325690"/>
    </source>
</evidence>
<evidence type="ECO:0000256" key="2">
    <source>
        <dbReference type="ARBA" id="ARBA00022801"/>
    </source>
</evidence>
<dbReference type="EMBL" id="ANBP01000054">
    <property type="protein sequence ID" value="KAB7751782.1"/>
    <property type="molecule type" value="Genomic_DNA"/>
</dbReference>
<evidence type="ECO:0000313" key="6">
    <source>
        <dbReference type="EMBL" id="KAB7751782.1"/>
    </source>
</evidence>
<dbReference type="GO" id="GO:0016787">
    <property type="term" value="F:hydrolase activity"/>
    <property type="evidence" value="ECO:0007669"/>
    <property type="project" value="UniProtKB-KW"/>
</dbReference>
<evidence type="ECO:0000256" key="4">
    <source>
        <dbReference type="SAM" id="MobiDB-lite"/>
    </source>
</evidence>
<dbReference type="Gene3D" id="3.40.50.1820">
    <property type="entry name" value="alpha/beta hydrolase"/>
    <property type="match status" value="1"/>
</dbReference>
<evidence type="ECO:0000256" key="1">
    <source>
        <dbReference type="ARBA" id="ARBA00005964"/>
    </source>
</evidence>
<dbReference type="SUPFAM" id="SSF53474">
    <property type="entry name" value="alpha/beta-Hydrolases"/>
    <property type="match status" value="1"/>
</dbReference>
<proteinExistence type="inferred from homology"/>
<feature type="compositionally biased region" description="Basic residues" evidence="4">
    <location>
        <begin position="458"/>
        <end position="469"/>
    </location>
</feature>
<dbReference type="InterPro" id="IPR050309">
    <property type="entry name" value="Type-B_Carboxylest/Lipase"/>
</dbReference>
<sequence length="555" mass="58389">MRRAVAVLAAATLVLSGCARGQTAAHRDTIDVPADPAVVHTQAGSVRGSTAIDHRYFAGIPYAAPPVGRLRWQPPAPVEPWEGLRDATEPGPRCIQDTSIDPDPRPTSEDCLTLNVWTPPPSDEPRPVLVWIHGGSFLNGSGDIYGARGLANRGIVVVTINYRLGALGFLAHPALGPDAGNYGLADQQAALRWVRDNIAAFGGDPDRVTIAGESAGGMSVCDHLVAPGSAGLFARAIIQSGLCADQYDLPAAQRASTEYVGATECRDAHLVVDCLRALPAAAFETPLLYARFGTERLSGPVTGTPTLPENPVTAIVAGRGADVPVMVNTTADEFNLFAALQFLRGNSLDDASYPDLLAEAYGPHAPAVAERYRPQDYGGSVARAYSAALTDSDFACVADRIAEAYVTAGRPVYASEFGDRAAPAPEPLLRAPFPVGAAHSLELRYLFDVGGGGGGGAAKKKKKKKKKKNAGPAHSLELLAGSGGGGAPPPQPAQRRLAALMSDYWARFADSGDPGEGWPQLGERGEWLWLDPAGNRLVTDFADKHRCAFWAGLAR</sequence>
<evidence type="ECO:0000259" key="5">
    <source>
        <dbReference type="Pfam" id="PF00135"/>
    </source>
</evidence>
<dbReference type="InterPro" id="IPR019826">
    <property type="entry name" value="Carboxylesterase_B_AS"/>
</dbReference>
<feature type="signal peptide" evidence="3">
    <location>
        <begin position="1"/>
        <end position="21"/>
    </location>
</feature>
<dbReference type="InterPro" id="IPR029058">
    <property type="entry name" value="AB_hydrolase_fold"/>
</dbReference>
<dbReference type="AlphaFoldDB" id="A0A5N5UQA8"/>
<dbReference type="PANTHER" id="PTHR11559">
    <property type="entry name" value="CARBOXYLESTERASE"/>
    <property type="match status" value="1"/>
</dbReference>
<keyword evidence="7" id="KW-1185">Reference proteome</keyword>
<dbReference type="EC" id="3.1.1.-" evidence="3"/>
<reference evidence="6 7" key="1">
    <citation type="submission" date="2012-10" db="EMBL/GenBank/DDBJ databases">
        <title>The draft sequence of the Mycobacterium pheli genome.</title>
        <authorList>
            <person name="Pettersson B.M.F."/>
            <person name="Das S."/>
            <person name="Dasgupta S."/>
            <person name="Bhattacharya A."/>
            <person name="Kirsebom L.A."/>
        </authorList>
    </citation>
    <scope>NUCLEOTIDE SEQUENCE [LARGE SCALE GENOMIC DNA]</scope>
    <source>
        <strain evidence="6 7">CCUG 21000</strain>
    </source>
</reference>
<feature type="domain" description="Carboxylesterase type B" evidence="5">
    <location>
        <begin position="36"/>
        <end position="550"/>
    </location>
</feature>
<feature type="region of interest" description="Disordered" evidence="4">
    <location>
        <begin position="452"/>
        <end position="493"/>
    </location>
</feature>
<feature type="chain" id="PRO_5039743615" description="Carboxylic ester hydrolase" evidence="3">
    <location>
        <begin position="22"/>
        <end position="555"/>
    </location>
</feature>
<organism evidence="6 7">
    <name type="scientific">Mycolicibacterium phlei DSM 43239 = CCUG 21000</name>
    <dbReference type="NCBI Taxonomy" id="1226750"/>
    <lineage>
        <taxon>Bacteria</taxon>
        <taxon>Bacillati</taxon>
        <taxon>Actinomycetota</taxon>
        <taxon>Actinomycetes</taxon>
        <taxon>Mycobacteriales</taxon>
        <taxon>Mycobacteriaceae</taxon>
        <taxon>Mycolicibacterium</taxon>
    </lineage>
</organism>
<accession>A0A5N5UQA8</accession>
<comment type="similarity">
    <text evidence="1 3">Belongs to the type-B carboxylesterase/lipase family.</text>
</comment>
<dbReference type="InterPro" id="IPR002018">
    <property type="entry name" value="CarbesteraseB"/>
</dbReference>
<protein>
    <recommendedName>
        <fullName evidence="3">Carboxylic ester hydrolase</fullName>
        <ecNumber evidence="3">3.1.1.-</ecNumber>
    </recommendedName>
</protein>
<gene>
    <name evidence="6" type="ORF">MPHL21000_23740</name>
</gene>
<name>A0A5N5UQA8_MYCPH</name>
<dbReference type="Proteomes" id="UP000325690">
    <property type="component" value="Unassembled WGS sequence"/>
</dbReference>
<dbReference type="InterPro" id="IPR019819">
    <property type="entry name" value="Carboxylesterase_B_CS"/>
</dbReference>
<keyword evidence="2 3" id="KW-0378">Hydrolase</keyword>
<keyword evidence="3" id="KW-0732">Signal</keyword>
<dbReference type="Pfam" id="PF00135">
    <property type="entry name" value="COesterase"/>
    <property type="match status" value="1"/>
</dbReference>
<dbReference type="PROSITE" id="PS51257">
    <property type="entry name" value="PROKAR_LIPOPROTEIN"/>
    <property type="match status" value="1"/>
</dbReference>
<evidence type="ECO:0000256" key="3">
    <source>
        <dbReference type="RuleBase" id="RU361235"/>
    </source>
</evidence>
<comment type="caution">
    <text evidence="6">The sequence shown here is derived from an EMBL/GenBank/DDBJ whole genome shotgun (WGS) entry which is preliminary data.</text>
</comment>
<dbReference type="PROSITE" id="PS00122">
    <property type="entry name" value="CARBOXYLESTERASE_B_1"/>
    <property type="match status" value="1"/>
</dbReference>